<evidence type="ECO:0000256" key="5">
    <source>
        <dbReference type="SAM" id="MobiDB-lite"/>
    </source>
</evidence>
<dbReference type="RefSeq" id="WP_145181032.1">
    <property type="nucleotide sequence ID" value="NZ_CP036266.1"/>
</dbReference>
<evidence type="ECO:0000256" key="2">
    <source>
        <dbReference type="ARBA" id="ARBA00023015"/>
    </source>
</evidence>
<keyword evidence="2" id="KW-0805">Transcription regulation</keyword>
<dbReference type="GO" id="GO:0003677">
    <property type="term" value="F:DNA binding"/>
    <property type="evidence" value="ECO:0007669"/>
    <property type="project" value="UniProtKB-KW"/>
</dbReference>
<dbReference type="Pfam" id="PF03466">
    <property type="entry name" value="LysR_substrate"/>
    <property type="match status" value="1"/>
</dbReference>
<keyword evidence="3" id="KW-0238">DNA-binding</keyword>
<dbReference type="PANTHER" id="PTHR30419:SF8">
    <property type="entry name" value="NITROGEN ASSIMILATION TRANSCRIPTIONAL ACTIVATOR-RELATED"/>
    <property type="match status" value="1"/>
</dbReference>
<evidence type="ECO:0000259" key="6">
    <source>
        <dbReference type="PROSITE" id="PS50931"/>
    </source>
</evidence>
<feature type="region of interest" description="Disordered" evidence="5">
    <location>
        <begin position="297"/>
        <end position="321"/>
    </location>
</feature>
<sequence length="330" mass="37394">MHLRNAELFCDVVVHGSFSKAAEVRRVSQSAASQAVHALEKRLGAQLIDRSKRPFELTPAGSIYFDGCQQLLRSFEQVEEQVRRAIGQTKNRVRIAAIYSVGLAQMHDYVEQFQHLYPEVMITLDYLHPDEVYQRVSENQADLGLVSFPKEDKDLTSILWQEQPMVLVVYPGHRLADQVSCEVGDIENEPFVAFTSELVVRQKMDRWLKKAGVHVQLIHEFDNIENIKRAVEAEAGIAILPQPTVSREVQDQSLKIVRLEQVEWFRPIGIIQRKQKSVPDDVVSKFIEVLHENPANFSSAHRETTEGSASTGENSSSMDAFSFGPLIARE</sequence>
<reference evidence="7 8" key="1">
    <citation type="submission" date="2019-02" db="EMBL/GenBank/DDBJ databases">
        <title>Deep-cultivation of Planctomycetes and their phenomic and genomic characterization uncovers novel biology.</title>
        <authorList>
            <person name="Wiegand S."/>
            <person name="Jogler M."/>
            <person name="Boedeker C."/>
            <person name="Pinto D."/>
            <person name="Vollmers J."/>
            <person name="Rivas-Marin E."/>
            <person name="Kohn T."/>
            <person name="Peeters S.H."/>
            <person name="Heuer A."/>
            <person name="Rast P."/>
            <person name="Oberbeckmann S."/>
            <person name="Bunk B."/>
            <person name="Jeske O."/>
            <person name="Meyerdierks A."/>
            <person name="Storesund J.E."/>
            <person name="Kallscheuer N."/>
            <person name="Luecker S."/>
            <person name="Lage O.M."/>
            <person name="Pohl T."/>
            <person name="Merkel B.J."/>
            <person name="Hornburger P."/>
            <person name="Mueller R.-W."/>
            <person name="Bruemmer F."/>
            <person name="Labrenz M."/>
            <person name="Spormann A.M."/>
            <person name="Op den Camp H."/>
            <person name="Overmann J."/>
            <person name="Amann R."/>
            <person name="Jetten M.S.M."/>
            <person name="Mascher T."/>
            <person name="Medema M.H."/>
            <person name="Devos D.P."/>
            <person name="Kaster A.-K."/>
            <person name="Ovreas L."/>
            <person name="Rohde M."/>
            <person name="Galperin M.Y."/>
            <person name="Jogler C."/>
        </authorList>
    </citation>
    <scope>NUCLEOTIDE SEQUENCE [LARGE SCALE GENOMIC DNA]</scope>
    <source>
        <strain evidence="7 8">HG66A1</strain>
    </source>
</reference>
<dbReference type="SUPFAM" id="SSF46785">
    <property type="entry name" value="Winged helix' DNA-binding domain"/>
    <property type="match status" value="1"/>
</dbReference>
<dbReference type="OrthoDB" id="9785745at2"/>
<feature type="compositionally biased region" description="Polar residues" evidence="5">
    <location>
        <begin position="306"/>
        <end position="319"/>
    </location>
</feature>
<dbReference type="Gene3D" id="3.40.190.290">
    <property type="match status" value="1"/>
</dbReference>
<dbReference type="GO" id="GO:0005829">
    <property type="term" value="C:cytosol"/>
    <property type="evidence" value="ECO:0007669"/>
    <property type="project" value="TreeGrafter"/>
</dbReference>
<dbReference type="AlphaFoldDB" id="A0A517PII1"/>
<dbReference type="InterPro" id="IPR036390">
    <property type="entry name" value="WH_DNA-bd_sf"/>
</dbReference>
<dbReference type="FunFam" id="1.10.10.10:FF:000001">
    <property type="entry name" value="LysR family transcriptional regulator"/>
    <property type="match status" value="1"/>
</dbReference>
<feature type="domain" description="HTH lysR-type" evidence="6">
    <location>
        <begin position="1"/>
        <end position="58"/>
    </location>
</feature>
<dbReference type="InterPro" id="IPR036388">
    <property type="entry name" value="WH-like_DNA-bd_sf"/>
</dbReference>
<evidence type="ECO:0000313" key="8">
    <source>
        <dbReference type="Proteomes" id="UP000320421"/>
    </source>
</evidence>
<dbReference type="Proteomes" id="UP000320421">
    <property type="component" value="Chromosome"/>
</dbReference>
<dbReference type="Pfam" id="PF00126">
    <property type="entry name" value="HTH_1"/>
    <property type="match status" value="1"/>
</dbReference>
<organism evidence="7 8">
    <name type="scientific">Gimesia chilikensis</name>
    <dbReference type="NCBI Taxonomy" id="2605989"/>
    <lineage>
        <taxon>Bacteria</taxon>
        <taxon>Pseudomonadati</taxon>
        <taxon>Planctomycetota</taxon>
        <taxon>Planctomycetia</taxon>
        <taxon>Planctomycetales</taxon>
        <taxon>Planctomycetaceae</taxon>
        <taxon>Gimesia</taxon>
    </lineage>
</organism>
<evidence type="ECO:0000256" key="1">
    <source>
        <dbReference type="ARBA" id="ARBA00009437"/>
    </source>
</evidence>
<dbReference type="Gene3D" id="1.10.10.10">
    <property type="entry name" value="Winged helix-like DNA-binding domain superfamily/Winged helix DNA-binding domain"/>
    <property type="match status" value="1"/>
</dbReference>
<dbReference type="PANTHER" id="PTHR30419">
    <property type="entry name" value="HTH-TYPE TRANSCRIPTIONAL REGULATOR YBHD"/>
    <property type="match status" value="1"/>
</dbReference>
<dbReference type="GO" id="GO:0003700">
    <property type="term" value="F:DNA-binding transcription factor activity"/>
    <property type="evidence" value="ECO:0007669"/>
    <property type="project" value="InterPro"/>
</dbReference>
<dbReference type="InterPro" id="IPR050950">
    <property type="entry name" value="HTH-type_LysR_regulators"/>
</dbReference>
<keyword evidence="8" id="KW-1185">Reference proteome</keyword>
<dbReference type="PRINTS" id="PR00039">
    <property type="entry name" value="HTHLYSR"/>
</dbReference>
<dbReference type="EMBL" id="CP036266">
    <property type="protein sequence ID" value="QDT19149.1"/>
    <property type="molecule type" value="Genomic_DNA"/>
</dbReference>
<protein>
    <submittedName>
        <fullName evidence="7">HTH-type transcriptional regulator CysL</fullName>
    </submittedName>
</protein>
<name>A0A517PII1_9PLAN</name>
<evidence type="ECO:0000256" key="3">
    <source>
        <dbReference type="ARBA" id="ARBA00023125"/>
    </source>
</evidence>
<evidence type="ECO:0000313" key="7">
    <source>
        <dbReference type="EMBL" id="QDT19149.1"/>
    </source>
</evidence>
<evidence type="ECO:0000256" key="4">
    <source>
        <dbReference type="ARBA" id="ARBA00023163"/>
    </source>
</evidence>
<proteinExistence type="inferred from homology"/>
<gene>
    <name evidence="7" type="primary">cysL</name>
    <name evidence="7" type="ORF">HG66A1_09130</name>
</gene>
<dbReference type="SUPFAM" id="SSF53850">
    <property type="entry name" value="Periplasmic binding protein-like II"/>
    <property type="match status" value="1"/>
</dbReference>
<dbReference type="PROSITE" id="PS50931">
    <property type="entry name" value="HTH_LYSR"/>
    <property type="match status" value="1"/>
</dbReference>
<dbReference type="InterPro" id="IPR000847">
    <property type="entry name" value="LysR_HTH_N"/>
</dbReference>
<keyword evidence="4" id="KW-0804">Transcription</keyword>
<dbReference type="InterPro" id="IPR005119">
    <property type="entry name" value="LysR_subst-bd"/>
</dbReference>
<dbReference type="CDD" id="cd05466">
    <property type="entry name" value="PBP2_LTTR_substrate"/>
    <property type="match status" value="1"/>
</dbReference>
<comment type="similarity">
    <text evidence="1">Belongs to the LysR transcriptional regulatory family.</text>
</comment>
<accession>A0A517PII1</accession>